<evidence type="ECO:0000256" key="2">
    <source>
        <dbReference type="ARBA" id="ARBA00022898"/>
    </source>
</evidence>
<keyword evidence="5" id="KW-0808">Transferase</keyword>
<dbReference type="CDD" id="cd01561">
    <property type="entry name" value="CBS_like"/>
    <property type="match status" value="1"/>
</dbReference>
<dbReference type="PANTHER" id="PTHR10314">
    <property type="entry name" value="CYSTATHIONINE BETA-SYNTHASE"/>
    <property type="match status" value="1"/>
</dbReference>
<evidence type="ECO:0000256" key="3">
    <source>
        <dbReference type="PROSITE-ProRule" id="PRU00703"/>
    </source>
</evidence>
<dbReference type="EC" id="2.5.1.47" evidence="5"/>
<dbReference type="InterPro" id="IPR000644">
    <property type="entry name" value="CBS_dom"/>
</dbReference>
<comment type="cofactor">
    <cofactor evidence="1">
        <name>pyridoxal 5'-phosphate</name>
        <dbReference type="ChEBI" id="CHEBI:597326"/>
    </cofactor>
</comment>
<dbReference type="eggNOG" id="COG3620">
    <property type="taxonomic scope" value="Bacteria"/>
</dbReference>
<keyword evidence="2" id="KW-0663">Pyridoxal phosphate</keyword>
<dbReference type="InterPro" id="IPR036052">
    <property type="entry name" value="TrpB-like_PALP_sf"/>
</dbReference>
<dbReference type="Pfam" id="PF00571">
    <property type="entry name" value="CBS"/>
    <property type="match status" value="1"/>
</dbReference>
<dbReference type="Pfam" id="PF00291">
    <property type="entry name" value="PALP"/>
    <property type="match status" value="1"/>
</dbReference>
<dbReference type="AlphaFoldDB" id="B3ENJ4"/>
<dbReference type="Gene3D" id="3.40.50.1100">
    <property type="match status" value="2"/>
</dbReference>
<name>B3ENJ4_CHLPB</name>
<protein>
    <submittedName>
        <fullName evidence="5">Cysteine synthase</fullName>
        <ecNumber evidence="5">2.5.1.47</ecNumber>
    </submittedName>
</protein>
<dbReference type="EMBL" id="CP001101">
    <property type="protein sequence ID" value="ACE05083.1"/>
    <property type="molecule type" value="Genomic_DNA"/>
</dbReference>
<dbReference type="HOGENOM" id="CLU_021018_0_0_10"/>
<accession>B3ENJ4</accession>
<reference evidence="5" key="1">
    <citation type="submission" date="2008-06" db="EMBL/GenBank/DDBJ databases">
        <title>Complete sequence of Chlorobium phaeobacteroides BS1.</title>
        <authorList>
            <consortium name="US DOE Joint Genome Institute"/>
            <person name="Lucas S."/>
            <person name="Copeland A."/>
            <person name="Lapidus A."/>
            <person name="Glavina del Rio T."/>
            <person name="Dalin E."/>
            <person name="Tice H."/>
            <person name="Bruce D."/>
            <person name="Goodwin L."/>
            <person name="Pitluck S."/>
            <person name="Schmutz J."/>
            <person name="Larimer F."/>
            <person name="Land M."/>
            <person name="Hauser L."/>
            <person name="Kyrpides N."/>
            <person name="Ovchinnikova G."/>
            <person name="Li T."/>
            <person name="Liu Z."/>
            <person name="Zhao F."/>
            <person name="Overmann J."/>
            <person name="Bryant D.A."/>
            <person name="Richardson P."/>
        </authorList>
    </citation>
    <scope>NUCLEOTIDE SEQUENCE [LARGE SCALE GENOMIC DNA]</scope>
    <source>
        <strain evidence="5">BS1</strain>
    </source>
</reference>
<dbReference type="InterPro" id="IPR050214">
    <property type="entry name" value="Cys_Synth/Cystath_Beta-Synth"/>
</dbReference>
<evidence type="ECO:0000256" key="1">
    <source>
        <dbReference type="ARBA" id="ARBA00001933"/>
    </source>
</evidence>
<dbReference type="SUPFAM" id="SSF53686">
    <property type="entry name" value="Tryptophan synthase beta subunit-like PLP-dependent enzymes"/>
    <property type="match status" value="1"/>
</dbReference>
<dbReference type="InterPro" id="IPR046342">
    <property type="entry name" value="CBS_dom_sf"/>
</dbReference>
<dbReference type="InterPro" id="IPR001926">
    <property type="entry name" value="TrpB-like_PALP"/>
</dbReference>
<dbReference type="GO" id="GO:0004124">
    <property type="term" value="F:cysteine synthase activity"/>
    <property type="evidence" value="ECO:0007669"/>
    <property type="project" value="UniProtKB-EC"/>
</dbReference>
<dbReference type="OrthoDB" id="9808024at2"/>
<dbReference type="Gene3D" id="3.10.580.10">
    <property type="entry name" value="CBS-domain"/>
    <property type="match status" value="1"/>
</dbReference>
<dbReference type="STRING" id="331678.Cphamn1_2178"/>
<dbReference type="SMART" id="SM00116">
    <property type="entry name" value="CBS"/>
    <property type="match status" value="1"/>
</dbReference>
<sequence length="466" mass="51446">MWQQNIFMNTGQTPMVLIDRSARHVSPQILAKVEYLNSSGSHYCRVANTIVDHAEKEKLVESGMTLVDWTNGSSGIALAMAAVTRGYKVLLVVPDRISREKQQLLRALGAEIVITPSDARPGEPRSCVNVAENLVQNLPHAFFTNMYENDLNRQVHRENTGPEIWEQTEGRVTHLFVPVLSGAMISGLGRFMKAKRSEVKVIGVEPEGSVYRELFHTGRAGEASLYELEEAGGLWKSNCWDADVIDDIVQVSDRDAFNCGRELLRNDAIFAGGSSGAVLFASLRAGALLDESAVIVSVLSDYGGYYLSKMYNDEWMKQKGFYRKASSPTDEITAEDVVGLKTRKELIFAHPEHTLSEVFEMMRQHDVSQVPVVSYGTAIGSISENKILSILIENDEAMNSKVVGYMEQSFPVCDAQTTISELSEKLQVSASGVLITLSDGTLQLLTKSDLIEALTQKSLLRQSKNS</sequence>
<dbReference type="KEGG" id="cpb:Cphamn1_2178"/>
<keyword evidence="3" id="KW-0129">CBS domain</keyword>
<feature type="domain" description="CBS" evidence="4">
    <location>
        <begin position="341"/>
        <end position="398"/>
    </location>
</feature>
<dbReference type="eggNOG" id="COG0031">
    <property type="taxonomic scope" value="Bacteria"/>
</dbReference>
<gene>
    <name evidence="5" type="ordered locus">Cphamn1_2178</name>
</gene>
<dbReference type="PROSITE" id="PS51371">
    <property type="entry name" value="CBS"/>
    <property type="match status" value="1"/>
</dbReference>
<organism evidence="5">
    <name type="scientific">Chlorobium phaeobacteroides (strain BS1)</name>
    <dbReference type="NCBI Taxonomy" id="331678"/>
    <lineage>
        <taxon>Bacteria</taxon>
        <taxon>Pseudomonadati</taxon>
        <taxon>Chlorobiota</taxon>
        <taxon>Chlorobiia</taxon>
        <taxon>Chlorobiales</taxon>
        <taxon>Chlorobiaceae</taxon>
        <taxon>Chlorobium/Pelodictyon group</taxon>
        <taxon>Chlorobium</taxon>
    </lineage>
</organism>
<dbReference type="SUPFAM" id="SSF54631">
    <property type="entry name" value="CBS-domain pair"/>
    <property type="match status" value="1"/>
</dbReference>
<evidence type="ECO:0000259" key="4">
    <source>
        <dbReference type="PROSITE" id="PS51371"/>
    </source>
</evidence>
<proteinExistence type="predicted"/>
<evidence type="ECO:0000313" key="5">
    <source>
        <dbReference type="EMBL" id="ACE05083.1"/>
    </source>
</evidence>